<dbReference type="InterPro" id="IPR005174">
    <property type="entry name" value="KIB1-4_b-propeller"/>
</dbReference>
<gene>
    <name evidence="4 5" type="primary">LOC104713872</name>
</gene>
<keyword evidence="3" id="KW-1185">Reference proteome</keyword>
<dbReference type="PANTHER" id="PTHR47123">
    <property type="entry name" value="F-BOX PROTEIN SKIP23"/>
    <property type="match status" value="1"/>
</dbReference>
<dbReference type="PANTHER" id="PTHR47123:SF24">
    <property type="entry name" value="LOW PROTEIN: F-BOX_KELCH-REPEAT PROTEIN"/>
    <property type="match status" value="1"/>
</dbReference>
<evidence type="ECO:0000313" key="4">
    <source>
        <dbReference type="RefSeq" id="XP_010429391.1"/>
    </source>
</evidence>
<dbReference type="Pfam" id="PF03478">
    <property type="entry name" value="Beta-prop_KIB1-4"/>
    <property type="match status" value="1"/>
</dbReference>
<evidence type="ECO:0000259" key="1">
    <source>
        <dbReference type="Pfam" id="PF00646"/>
    </source>
</evidence>
<dbReference type="RefSeq" id="XP_010429391.1">
    <property type="nucleotide sequence ID" value="XM_010431089.2"/>
</dbReference>
<feature type="domain" description="KIB1-4 beta-propeller" evidence="2">
    <location>
        <begin position="172"/>
        <end position="341"/>
    </location>
</feature>
<reference evidence="3" key="1">
    <citation type="journal article" date="1997" name="Nucleic Acids Res.">
        <title>tRNAscan-SE: a program for improved detection of transfer RNA genes in genomic sequence.</title>
        <authorList>
            <person name="Lowe T.M."/>
            <person name="Eddy S.R."/>
        </authorList>
    </citation>
    <scope>NUCLEOTIDE SEQUENCE [LARGE SCALE GENOMIC DNA]</scope>
    <source>
        <strain evidence="3">r\DH55</strain>
    </source>
</reference>
<proteinExistence type="predicted"/>
<dbReference type="GeneID" id="104713872"/>
<name>A0ABM0TPN4_CAMSA</name>
<dbReference type="Proteomes" id="UP000694864">
    <property type="component" value="Chromosome 9"/>
</dbReference>
<dbReference type="Gene3D" id="1.20.1280.50">
    <property type="match status" value="1"/>
</dbReference>
<dbReference type="SUPFAM" id="SSF81383">
    <property type="entry name" value="F-box domain"/>
    <property type="match status" value="1"/>
</dbReference>
<dbReference type="Pfam" id="PF00646">
    <property type="entry name" value="F-box"/>
    <property type="match status" value="1"/>
</dbReference>
<reference evidence="4 5" key="3">
    <citation type="submission" date="2025-05" db="UniProtKB">
        <authorList>
            <consortium name="RefSeq"/>
        </authorList>
    </citation>
    <scope>IDENTIFICATION</scope>
    <source>
        <tissue evidence="4 5">Leaf</tissue>
    </source>
</reference>
<organism evidence="3 4">
    <name type="scientific">Camelina sativa</name>
    <name type="common">False flax</name>
    <name type="synonym">Myagrum sativum</name>
    <dbReference type="NCBI Taxonomy" id="90675"/>
    <lineage>
        <taxon>Eukaryota</taxon>
        <taxon>Viridiplantae</taxon>
        <taxon>Streptophyta</taxon>
        <taxon>Embryophyta</taxon>
        <taxon>Tracheophyta</taxon>
        <taxon>Spermatophyta</taxon>
        <taxon>Magnoliopsida</taxon>
        <taxon>eudicotyledons</taxon>
        <taxon>Gunneridae</taxon>
        <taxon>Pentapetalae</taxon>
        <taxon>rosids</taxon>
        <taxon>malvids</taxon>
        <taxon>Brassicales</taxon>
        <taxon>Brassicaceae</taxon>
        <taxon>Camelineae</taxon>
        <taxon>Camelina</taxon>
    </lineage>
</organism>
<dbReference type="InterPro" id="IPR001810">
    <property type="entry name" value="F-box_dom"/>
</dbReference>
<sequence length="389" mass="43662">MAEPETKKKTSSIMPDWSQLPEELLYHISTHLEEENCFDVVHARSVCTLWRSAFPFPSSLLRQSYSLPTFPPSESKELCTYEKFPLFLFRLRAPHANAAEYFMGGIGRDESEEDHLELLPSPLQCSVKVKIPGSDTTSMNMLDCQILSLGHQYRMIGKKLNGLAFLPLDKEEGKRGEFVVLRIYSRGAPLLVLTSEEMRWKPLEIDNTLGSICVDIFICRGRFYAAFLPGQVFSIDPYSLEVTLLLPSPQPVHSLVPFGNDELFLVETTFHNLDVADSKRVSCRASRLDEKTGTWVEVKDLGNRVLIIGGLGNVSFSAKELPLGCGLNGNSILFINQPGGVTSAFKYGEPTEYFEDDVDCWRPSRENRVIVHNKSFPMVAFQAVNASLP</sequence>
<feature type="domain" description="F-box" evidence="1">
    <location>
        <begin position="17"/>
        <end position="54"/>
    </location>
</feature>
<reference evidence="3" key="2">
    <citation type="journal article" date="2014" name="Nat. Commun.">
        <title>The emerging biofuel crop Camelina sativa retains a highly undifferentiated hexaploid genome structure.</title>
        <authorList>
            <person name="Kagale S."/>
            <person name="Koh C."/>
            <person name="Nixon J."/>
            <person name="Bollina V."/>
            <person name="Clarke W.E."/>
            <person name="Tuteja R."/>
            <person name="Spillane C."/>
            <person name="Robinson S.J."/>
            <person name="Links M.G."/>
            <person name="Clarke C."/>
            <person name="Higgins E.E."/>
            <person name="Huebert T."/>
            <person name="Sharpe A.G."/>
            <person name="Parkin I.A."/>
        </authorList>
    </citation>
    <scope>NUCLEOTIDE SEQUENCE [LARGE SCALE GENOMIC DNA]</scope>
    <source>
        <strain evidence="3">r\DH55</strain>
    </source>
</reference>
<dbReference type="InterPro" id="IPR036047">
    <property type="entry name" value="F-box-like_dom_sf"/>
</dbReference>
<dbReference type="InterPro" id="IPR051304">
    <property type="entry name" value="SCF_F-box_domain"/>
</dbReference>
<evidence type="ECO:0000259" key="2">
    <source>
        <dbReference type="Pfam" id="PF03478"/>
    </source>
</evidence>
<accession>A0ABM0TPN4</accession>
<protein>
    <submittedName>
        <fullName evidence="4 5">F-box/kelch-repeat protein At1g64840-like</fullName>
    </submittedName>
</protein>
<evidence type="ECO:0000313" key="3">
    <source>
        <dbReference type="Proteomes" id="UP000694864"/>
    </source>
</evidence>
<dbReference type="RefSeq" id="XP_019085115.1">
    <property type="nucleotide sequence ID" value="XM_019229570.1"/>
</dbReference>
<evidence type="ECO:0000313" key="5">
    <source>
        <dbReference type="RefSeq" id="XP_019085115.1"/>
    </source>
</evidence>